<dbReference type="RefSeq" id="XP_008074133.1">
    <property type="nucleotide sequence ID" value="XM_008075942.1"/>
</dbReference>
<dbReference type="GeneID" id="19879036"/>
<dbReference type="OMA" id="FEMATHH"/>
<evidence type="ECO:0000313" key="1">
    <source>
        <dbReference type="EMBL" id="ELA47386.2"/>
    </source>
</evidence>
<organism evidence="1 2">
    <name type="scientific">Vavraia culicis (isolate floridensis)</name>
    <name type="common">Microsporidian parasite</name>
    <dbReference type="NCBI Taxonomy" id="948595"/>
    <lineage>
        <taxon>Eukaryota</taxon>
        <taxon>Fungi</taxon>
        <taxon>Fungi incertae sedis</taxon>
        <taxon>Microsporidia</taxon>
        <taxon>Pleistophoridae</taxon>
        <taxon>Vavraia</taxon>
    </lineage>
</organism>
<dbReference type="OrthoDB" id="10321857at2759"/>
<dbReference type="VEuPathDB" id="MicrosporidiaDB:VCUG_01155"/>
<proteinExistence type="predicted"/>
<dbReference type="HOGENOM" id="CLU_1338437_0_0_1"/>
<accession>L2GUR5</accession>
<sequence>MNMKSLRNYPNILARHCKQIEELKATVFTEHEFAVLRQKQAFEMATHHFITGLFKNKTTNNTFGYIPISKNTFQHKNAPHTGLTCEIMMIKPFDILKVFQNEETIVSFKALSNLSYFYEMMVFSPIPIVIFPINTLKMVREFLSLCYDTKKATDEIVLVFDVGAFELVLMEPYVALNFGLDMETDEIIQNGGIYSFFIGFIYQKL</sequence>
<evidence type="ECO:0000313" key="2">
    <source>
        <dbReference type="Proteomes" id="UP000011081"/>
    </source>
</evidence>
<gene>
    <name evidence="1" type="ORF">VCUG_01155</name>
</gene>
<name>L2GUR5_VAVCU</name>
<dbReference type="EMBL" id="GL877419">
    <property type="protein sequence ID" value="ELA47386.2"/>
    <property type="molecule type" value="Genomic_DNA"/>
</dbReference>
<dbReference type="Proteomes" id="UP000011081">
    <property type="component" value="Unassembled WGS sequence"/>
</dbReference>
<dbReference type="InParanoid" id="L2GUR5"/>
<dbReference type="AlphaFoldDB" id="L2GUR5"/>
<keyword evidence="2" id="KW-1185">Reference proteome</keyword>
<reference evidence="2" key="1">
    <citation type="submission" date="2011-03" db="EMBL/GenBank/DDBJ databases">
        <title>The genome sequence of Vavraia culicis strain floridensis.</title>
        <authorList>
            <consortium name="The Broad Institute Genome Sequencing Platform"/>
            <person name="Cuomo C."/>
            <person name="Becnel J."/>
            <person name="Sanscrainte N."/>
            <person name="Young S.K."/>
            <person name="Zeng Q."/>
            <person name="Gargeya S."/>
            <person name="Fitzgerald M."/>
            <person name="Haas B."/>
            <person name="Abouelleil A."/>
            <person name="Alvarado L."/>
            <person name="Arachchi H.M."/>
            <person name="Berlin A."/>
            <person name="Chapman S.B."/>
            <person name="Gearin G."/>
            <person name="Goldberg J."/>
            <person name="Griggs A."/>
            <person name="Gujja S."/>
            <person name="Hansen M."/>
            <person name="Heiman D."/>
            <person name="Howarth C."/>
            <person name="Larimer J."/>
            <person name="Lui A."/>
            <person name="MacDonald P.J.P."/>
            <person name="McCowen C."/>
            <person name="Montmayeur A."/>
            <person name="Murphy C."/>
            <person name="Neiman D."/>
            <person name="Pearson M."/>
            <person name="Priest M."/>
            <person name="Roberts A."/>
            <person name="Saif S."/>
            <person name="Shea T."/>
            <person name="Sisk P."/>
            <person name="Stolte C."/>
            <person name="Sykes S."/>
            <person name="Wortman J."/>
            <person name="Nusbaum C."/>
            <person name="Birren B."/>
        </authorList>
    </citation>
    <scope>NUCLEOTIDE SEQUENCE [LARGE SCALE GENOMIC DNA]</scope>
    <source>
        <strain evidence="2">floridensis</strain>
    </source>
</reference>
<protein>
    <submittedName>
        <fullName evidence="1">Uncharacterized protein</fullName>
    </submittedName>
</protein>